<comment type="caution">
    <text evidence="2">The sequence shown here is derived from an EMBL/GenBank/DDBJ whole genome shotgun (WGS) entry which is preliminary data.</text>
</comment>
<keyword evidence="3" id="KW-1185">Reference proteome</keyword>
<keyword evidence="1" id="KW-0732">Signal</keyword>
<gene>
    <name evidence="2" type="ORF">PCOR1329_LOCUS29467</name>
</gene>
<feature type="chain" id="PRO_5045155216" evidence="1">
    <location>
        <begin position="20"/>
        <end position="141"/>
    </location>
</feature>
<protein>
    <submittedName>
        <fullName evidence="2">Uncharacterized protein</fullName>
    </submittedName>
</protein>
<evidence type="ECO:0000313" key="2">
    <source>
        <dbReference type="EMBL" id="CAK0831009.1"/>
    </source>
</evidence>
<feature type="signal peptide" evidence="1">
    <location>
        <begin position="1"/>
        <end position="19"/>
    </location>
</feature>
<evidence type="ECO:0000256" key="1">
    <source>
        <dbReference type="SAM" id="SignalP"/>
    </source>
</evidence>
<sequence>MIEAFHVFIMSVMLFPAQLDPLPTNYDDLENKALRQLFPGPRGWFTTQVMKSLRHVGFPKELPDDLQSAAVAARARVALHENAPEGGLRVRTRLSNLRRLISDSDNILRRARYADWVNGRVIFSLDVGYSRLPRYGRPGVH</sequence>
<name>A0ABN9SGS9_9DINO</name>
<accession>A0ABN9SGS9</accession>
<dbReference type="EMBL" id="CAUYUJ010011112">
    <property type="protein sequence ID" value="CAK0831009.1"/>
    <property type="molecule type" value="Genomic_DNA"/>
</dbReference>
<organism evidence="2 3">
    <name type="scientific">Prorocentrum cordatum</name>
    <dbReference type="NCBI Taxonomy" id="2364126"/>
    <lineage>
        <taxon>Eukaryota</taxon>
        <taxon>Sar</taxon>
        <taxon>Alveolata</taxon>
        <taxon>Dinophyceae</taxon>
        <taxon>Prorocentrales</taxon>
        <taxon>Prorocentraceae</taxon>
        <taxon>Prorocentrum</taxon>
    </lineage>
</organism>
<evidence type="ECO:0000313" key="3">
    <source>
        <dbReference type="Proteomes" id="UP001189429"/>
    </source>
</evidence>
<proteinExistence type="predicted"/>
<dbReference type="Proteomes" id="UP001189429">
    <property type="component" value="Unassembled WGS sequence"/>
</dbReference>
<reference evidence="2" key="1">
    <citation type="submission" date="2023-10" db="EMBL/GenBank/DDBJ databases">
        <authorList>
            <person name="Chen Y."/>
            <person name="Shah S."/>
            <person name="Dougan E. K."/>
            <person name="Thang M."/>
            <person name="Chan C."/>
        </authorList>
    </citation>
    <scope>NUCLEOTIDE SEQUENCE [LARGE SCALE GENOMIC DNA]</scope>
</reference>